<proteinExistence type="predicted"/>
<dbReference type="InterPro" id="IPR038726">
    <property type="entry name" value="PDDEXK_AddAB-type"/>
</dbReference>
<organism evidence="2 3">
    <name type="scientific">Anaeromyxobacter paludicola</name>
    <dbReference type="NCBI Taxonomy" id="2918171"/>
    <lineage>
        <taxon>Bacteria</taxon>
        <taxon>Pseudomonadati</taxon>
        <taxon>Myxococcota</taxon>
        <taxon>Myxococcia</taxon>
        <taxon>Myxococcales</taxon>
        <taxon>Cystobacterineae</taxon>
        <taxon>Anaeromyxobacteraceae</taxon>
        <taxon>Anaeromyxobacter</taxon>
    </lineage>
</organism>
<dbReference type="EMBL" id="AP025592">
    <property type="protein sequence ID" value="BDG07107.1"/>
    <property type="molecule type" value="Genomic_DNA"/>
</dbReference>
<name>A0ABM7X5L9_9BACT</name>
<dbReference type="RefSeq" id="WP_263009629.1">
    <property type="nucleotide sequence ID" value="NZ_AP025592.1"/>
</dbReference>
<dbReference type="SUPFAM" id="SSF52540">
    <property type="entry name" value="P-loop containing nucleoside triphosphate hydrolases"/>
    <property type="match status" value="1"/>
</dbReference>
<dbReference type="InterPro" id="IPR011604">
    <property type="entry name" value="PDDEXK-like_dom_sf"/>
</dbReference>
<protein>
    <recommendedName>
        <fullName evidence="1">PD-(D/E)XK endonuclease-like domain-containing protein</fullName>
    </recommendedName>
</protein>
<dbReference type="Gene3D" id="3.90.320.10">
    <property type="match status" value="1"/>
</dbReference>
<feature type="domain" description="PD-(D/E)XK endonuclease-like" evidence="1">
    <location>
        <begin position="726"/>
        <end position="1012"/>
    </location>
</feature>
<dbReference type="InterPro" id="IPR027417">
    <property type="entry name" value="P-loop_NTPase"/>
</dbReference>
<accession>A0ABM7X5L9</accession>
<gene>
    <name evidence="2" type="ORF">AMPC_02200</name>
</gene>
<sequence>MSTLCLFPTPLRAARATRRLCDAEGGILFGARATTLAALAPGLLAGAGDHRPLLTPLAELLLTVEAGRAAGGSFAGLDPASGLARALASALAELRRGEVPAAVAAGVARELPGRAGARLGELAAALAAYEARLGELGALDAAAALRAAAEALRRGARSEETRDLSLLVAEGFAQVSAPEWELLAALAARADRSLFRLPFFPDRADACRPVEPLLRRVESLHDVAARREISVGFGALEERAPALVAALRAVAGGPGGAGPPAGSGALVAACGPGEEGAADAAARLAAGWLEAGLAPDDLCFVAARPDAAGPLLARACAAHGVPVSGIRPGPLAEAPPVQAIREALLAAPRLTRRAAERLAASSYLGLAALPARLSHWLDRAGALDGRNLPEEALRRRAAALEARRAAPERAALLRAADALAAFDRALAPQRAPATARERARLLRGLVERAGVRRRAARAEPALARRDLAAVSALEEAADDVAQALALCGRGAALLSLDEHVALLDLACGRAAGPGDPEPAAGAVEVWPLSEAAGLSARGAILLGCGRADFPAPPPPEPLLRDPERLALNRALARGALATAGSRRSEAEHRAFAALAAGRERLGLVWPADGPDGPGDAPGPLVLEALAAAGVPLPEAGAGEAALPEARTPAEALRAAARLARAGHGEGATEALRGAGEALARRAAEAARRGALEAERREAMLARTAAPGAGLLPPALSAALREALPAEWSPTQLEAFARCPYQLFLKLVLKLPDRESADLDIDPRDEGQLLHALMERFLSARLARGAFPVRGDEADREEARAVAAGLFARFEAEGRVGDPAVWAARREAVLARLDRVVEAEGRDAGGLVPRLLEHQFGGRGAEPPLAIEDGAETVLLQGRIDRVDSGGGRLLVLDYKNARSGAEQQEKLEPEALGEVNFQVPAYLLAAARALPGAERLEATYLLLRSAERAEPYAAAAGDGYFALDAARRAELRAAGAPNFADQVAAVVRRIRAGEFPIASRSCKGCGFGAVCRFQAAAEEPA</sequence>
<evidence type="ECO:0000313" key="3">
    <source>
        <dbReference type="Proteomes" id="UP001162734"/>
    </source>
</evidence>
<dbReference type="Proteomes" id="UP001162734">
    <property type="component" value="Chromosome"/>
</dbReference>
<evidence type="ECO:0000313" key="2">
    <source>
        <dbReference type="EMBL" id="BDG07107.1"/>
    </source>
</evidence>
<keyword evidence="3" id="KW-1185">Reference proteome</keyword>
<reference evidence="3" key="1">
    <citation type="journal article" date="2022" name="Int. J. Syst. Evol. Microbiol.">
        <title>Anaeromyxobacter oryzae sp. nov., Anaeromyxobacter diazotrophicus sp. nov. and Anaeromyxobacter paludicola sp. nov., isolated from paddy soils.</title>
        <authorList>
            <person name="Itoh H."/>
            <person name="Xu Z."/>
            <person name="Mise K."/>
            <person name="Masuda Y."/>
            <person name="Ushijima N."/>
            <person name="Hayakawa C."/>
            <person name="Shiratori Y."/>
            <person name="Senoo K."/>
        </authorList>
    </citation>
    <scope>NUCLEOTIDE SEQUENCE [LARGE SCALE GENOMIC DNA]</scope>
    <source>
        <strain evidence="3">Red630</strain>
    </source>
</reference>
<dbReference type="Pfam" id="PF12705">
    <property type="entry name" value="PDDEXK_1"/>
    <property type="match status" value="1"/>
</dbReference>
<evidence type="ECO:0000259" key="1">
    <source>
        <dbReference type="Pfam" id="PF12705"/>
    </source>
</evidence>